<accession>A0A1J8QLM7</accession>
<keyword evidence="2" id="KW-1185">Reference proteome</keyword>
<comment type="caution">
    <text evidence="1">The sequence shown here is derived from an EMBL/GenBank/DDBJ whole genome shotgun (WGS) entry which is preliminary data.</text>
</comment>
<evidence type="ECO:0008006" key="3">
    <source>
        <dbReference type="Google" id="ProtNLM"/>
    </source>
</evidence>
<feature type="non-terminal residue" evidence="1">
    <location>
        <position position="55"/>
    </location>
</feature>
<evidence type="ECO:0000313" key="2">
    <source>
        <dbReference type="Proteomes" id="UP000183567"/>
    </source>
</evidence>
<dbReference type="EMBL" id="LVVM01003647">
    <property type="protein sequence ID" value="OJA14465.1"/>
    <property type="molecule type" value="Genomic_DNA"/>
</dbReference>
<dbReference type="AlphaFoldDB" id="A0A1J8QLM7"/>
<dbReference type="Proteomes" id="UP000183567">
    <property type="component" value="Unassembled WGS sequence"/>
</dbReference>
<name>A0A1J8QLM7_9AGAM</name>
<evidence type="ECO:0000313" key="1">
    <source>
        <dbReference type="EMBL" id="OJA14465.1"/>
    </source>
</evidence>
<sequence length="55" mass="6291">MSTGIIIVFVTAFAVYVYNRRRSTLAFPLPPGPPPKFFTGNAHQLPQKEHWRTYA</sequence>
<proteinExistence type="predicted"/>
<organism evidence="1 2">
    <name type="scientific">Rhizopogon vesiculosus</name>
    <dbReference type="NCBI Taxonomy" id="180088"/>
    <lineage>
        <taxon>Eukaryota</taxon>
        <taxon>Fungi</taxon>
        <taxon>Dikarya</taxon>
        <taxon>Basidiomycota</taxon>
        <taxon>Agaricomycotina</taxon>
        <taxon>Agaricomycetes</taxon>
        <taxon>Agaricomycetidae</taxon>
        <taxon>Boletales</taxon>
        <taxon>Suillineae</taxon>
        <taxon>Rhizopogonaceae</taxon>
        <taxon>Rhizopogon</taxon>
    </lineage>
</organism>
<gene>
    <name evidence="1" type="ORF">AZE42_12230</name>
</gene>
<protein>
    <recommendedName>
        <fullName evidence="3">Cytochrome P450</fullName>
    </recommendedName>
</protein>
<dbReference type="STRING" id="180088.A0A1J8QLM7"/>
<reference evidence="1 2" key="1">
    <citation type="submission" date="2016-03" db="EMBL/GenBank/DDBJ databases">
        <title>Comparative genomics of the ectomycorrhizal sister species Rhizopogon vinicolor and Rhizopogon vesiculosus (Basidiomycota: Boletales) reveals a divergence of the mating type B locus.</title>
        <authorList>
            <person name="Mujic A.B."/>
            <person name="Kuo A."/>
            <person name="Tritt A."/>
            <person name="Lipzen A."/>
            <person name="Chen C."/>
            <person name="Johnson J."/>
            <person name="Sharma A."/>
            <person name="Barry K."/>
            <person name="Grigoriev I.V."/>
            <person name="Spatafora J.W."/>
        </authorList>
    </citation>
    <scope>NUCLEOTIDE SEQUENCE [LARGE SCALE GENOMIC DNA]</scope>
    <source>
        <strain evidence="1 2">AM-OR11-056</strain>
    </source>
</reference>